<dbReference type="InterPro" id="IPR017520">
    <property type="entry name" value="CHP03086"/>
</dbReference>
<dbReference type="NCBIfam" id="TIGR03083">
    <property type="entry name" value="maleylpyruvate isomerase family mycothiol-dependent enzyme"/>
    <property type="match status" value="1"/>
</dbReference>
<dbReference type="InterPro" id="IPR017517">
    <property type="entry name" value="Maleyloyr_isom"/>
</dbReference>
<comment type="caution">
    <text evidence="1">The sequence shown here is derived from an EMBL/GenBank/DDBJ whole genome shotgun (WGS) entry which is preliminary data.</text>
</comment>
<dbReference type="SUPFAM" id="SSF109854">
    <property type="entry name" value="DinB/YfiT-like putative metalloenzymes"/>
    <property type="match status" value="1"/>
</dbReference>
<keyword evidence="2" id="KW-1185">Reference proteome</keyword>
<evidence type="ECO:0000313" key="2">
    <source>
        <dbReference type="Proteomes" id="UP001500755"/>
    </source>
</evidence>
<dbReference type="EMBL" id="BAAANO010000002">
    <property type="protein sequence ID" value="GAA1997442.1"/>
    <property type="molecule type" value="Genomic_DNA"/>
</dbReference>
<gene>
    <name evidence="1" type="ORF">GCM10009755_00630</name>
</gene>
<dbReference type="NCBIfam" id="TIGR03086">
    <property type="entry name" value="TIGR03086 family metal-binding protein"/>
    <property type="match status" value="1"/>
</dbReference>
<dbReference type="RefSeq" id="WP_344305903.1">
    <property type="nucleotide sequence ID" value="NZ_BAAANO010000002.1"/>
</dbReference>
<organism evidence="1 2">
    <name type="scientific">Brevibacterium samyangense</name>
    <dbReference type="NCBI Taxonomy" id="366888"/>
    <lineage>
        <taxon>Bacteria</taxon>
        <taxon>Bacillati</taxon>
        <taxon>Actinomycetota</taxon>
        <taxon>Actinomycetes</taxon>
        <taxon>Micrococcales</taxon>
        <taxon>Brevibacteriaceae</taxon>
        <taxon>Brevibacterium</taxon>
    </lineage>
</organism>
<sequence>MDTNPAPHQSVRQQSEASTITAHRLDAVLGDLADLLETIPGSADTDPTPCTEYDTATLRRHVVGWLTAFADGFSSPNGRCSDFDVVTVEGTGAEQVRTAAGRLTNVLPEAATRPLFIGEASLPGDMALSMILWEYQMHGWDLAVATGRPWAPAEDGLLASLDFAPAMLTPDFQGPGRPFAPAVDVPADSPVLDRLLGLSGRDPHWTP</sequence>
<dbReference type="InterPro" id="IPR034660">
    <property type="entry name" value="DinB/YfiT-like"/>
</dbReference>
<name>A0ABN2T2T3_9MICO</name>
<reference evidence="1 2" key="1">
    <citation type="journal article" date="2019" name="Int. J. Syst. Evol. Microbiol.">
        <title>The Global Catalogue of Microorganisms (GCM) 10K type strain sequencing project: providing services to taxonomists for standard genome sequencing and annotation.</title>
        <authorList>
            <consortium name="The Broad Institute Genomics Platform"/>
            <consortium name="The Broad Institute Genome Sequencing Center for Infectious Disease"/>
            <person name="Wu L."/>
            <person name="Ma J."/>
        </authorList>
    </citation>
    <scope>NUCLEOTIDE SEQUENCE [LARGE SCALE GENOMIC DNA]</scope>
    <source>
        <strain evidence="1 2">JCM 14546</strain>
    </source>
</reference>
<protein>
    <submittedName>
        <fullName evidence="1">TIGR03086 family metal-binding protein</fullName>
    </submittedName>
</protein>
<proteinExistence type="predicted"/>
<evidence type="ECO:0000313" key="1">
    <source>
        <dbReference type="EMBL" id="GAA1997442.1"/>
    </source>
</evidence>
<accession>A0ABN2T2T3</accession>
<dbReference type="Proteomes" id="UP001500755">
    <property type="component" value="Unassembled WGS sequence"/>
</dbReference>